<dbReference type="PANTHER" id="PTHR43193">
    <property type="match status" value="1"/>
</dbReference>
<dbReference type="Pfam" id="PF04432">
    <property type="entry name" value="FrhB_FdhB_C"/>
    <property type="match status" value="1"/>
</dbReference>
<dbReference type="Proteomes" id="UP000003671">
    <property type="component" value="Unassembled WGS sequence"/>
</dbReference>
<dbReference type="InterPro" id="IPR017900">
    <property type="entry name" value="4Fe4S_Fe_S_CS"/>
</dbReference>
<dbReference type="eggNOG" id="COG1143">
    <property type="taxonomic scope" value="Bacteria"/>
</dbReference>
<dbReference type="HOGENOM" id="CLU_037958_1_0_9"/>
<proteinExistence type="predicted"/>
<dbReference type="GO" id="GO:0046872">
    <property type="term" value="F:metal ion binding"/>
    <property type="evidence" value="ECO:0007669"/>
    <property type="project" value="UniProtKB-KW"/>
</dbReference>
<keyword evidence="1" id="KW-0479">Metal-binding</keyword>
<evidence type="ECO:0000313" key="5">
    <source>
        <dbReference type="EMBL" id="EEX68148.1"/>
    </source>
</evidence>
<keyword evidence="3" id="KW-0411">Iron-sulfur</keyword>
<dbReference type="PATRIC" id="fig|500635.8.peg.1807"/>
<accession>C9KPJ3</accession>
<dbReference type="Gene3D" id="3.30.70.20">
    <property type="match status" value="1"/>
</dbReference>
<dbReference type="InterPro" id="IPR007525">
    <property type="entry name" value="FrhB_FdhB_C"/>
</dbReference>
<dbReference type="eggNOG" id="COG1035">
    <property type="taxonomic scope" value="Bacteria"/>
</dbReference>
<protein>
    <submittedName>
        <fullName evidence="5">4Fe-4S binding domain protein</fullName>
    </submittedName>
</protein>
<dbReference type="Pfam" id="PF12838">
    <property type="entry name" value="Fer4_7"/>
    <property type="match status" value="1"/>
</dbReference>
<evidence type="ECO:0000256" key="2">
    <source>
        <dbReference type="ARBA" id="ARBA00023004"/>
    </source>
</evidence>
<evidence type="ECO:0000313" key="6">
    <source>
        <dbReference type="Proteomes" id="UP000003671"/>
    </source>
</evidence>
<organism evidence="5 6">
    <name type="scientific">Mitsuokella multacida DSM 20544</name>
    <dbReference type="NCBI Taxonomy" id="500635"/>
    <lineage>
        <taxon>Bacteria</taxon>
        <taxon>Bacillati</taxon>
        <taxon>Bacillota</taxon>
        <taxon>Negativicutes</taxon>
        <taxon>Selenomonadales</taxon>
        <taxon>Selenomonadaceae</taxon>
        <taxon>Mitsuokella</taxon>
    </lineage>
</organism>
<gene>
    <name evidence="5" type="ORF">MITSMUL_05150</name>
</gene>
<dbReference type="PANTHER" id="PTHR43193:SF2">
    <property type="entry name" value="POLYFERREDOXIN PROTEIN FWDF"/>
    <property type="match status" value="1"/>
</dbReference>
<feature type="domain" description="4Fe-4S ferredoxin-type" evidence="4">
    <location>
        <begin position="40"/>
        <end position="70"/>
    </location>
</feature>
<dbReference type="InterPro" id="IPR017896">
    <property type="entry name" value="4Fe4S_Fe-S-bd"/>
</dbReference>
<dbReference type="EMBL" id="ABWK02000020">
    <property type="protein sequence ID" value="EEX68148.1"/>
    <property type="molecule type" value="Genomic_DNA"/>
</dbReference>
<keyword evidence="6" id="KW-1185">Reference proteome</keyword>
<sequence length="398" mass="45340">MIAIEKMIAANRADCCGCYACYNSCPFDAITMEEDAEGFRYPRVDADRCRNCGKCERNCPVLNPIVKEQDQTPPTYAAINKDEAIRKDSSSGGMFQLFAEQILKEGGIVFGAGFDADWEVCHQSVETVAELDRLRVSKYLQSRVETSFQQVTEHLRAGRKVLFAGTPCQCAALRRFVGKNDENLILVDFICHGVPSPKIWRKYLALRANKKEIRRISFRNKNLSWERFLLAISYGNANKYLAADLNTDLYLQGFLQNLYLRPSCHSCHFCKKNRPSDITLADFWGVQEESPSMYDGKGTSLIFIQSTKGRNLFNQVKDHAKIMEQDFERAILHNPSMITSSTPSPKRTAFFQDVQRDEKDFMKLLYAYTKPSLKAQAKQFIRKIPGTVALVHMIKGKQ</sequence>
<reference evidence="5" key="1">
    <citation type="submission" date="2009-09" db="EMBL/GenBank/DDBJ databases">
        <authorList>
            <person name="Weinstock G."/>
            <person name="Sodergren E."/>
            <person name="Clifton S."/>
            <person name="Fulton L."/>
            <person name="Fulton B."/>
            <person name="Courtney L."/>
            <person name="Fronick C."/>
            <person name="Harrison M."/>
            <person name="Strong C."/>
            <person name="Farmer C."/>
            <person name="Delahaunty K."/>
            <person name="Markovic C."/>
            <person name="Hall O."/>
            <person name="Minx P."/>
            <person name="Tomlinson C."/>
            <person name="Mitreva M."/>
            <person name="Nelson J."/>
            <person name="Hou S."/>
            <person name="Wollam A."/>
            <person name="Pepin K.H."/>
            <person name="Johnson M."/>
            <person name="Bhonagiri V."/>
            <person name="Nash W.E."/>
            <person name="Warren W."/>
            <person name="Chinwalla A."/>
            <person name="Mardis E.R."/>
            <person name="Wilson R.K."/>
        </authorList>
    </citation>
    <scope>NUCLEOTIDE SEQUENCE [LARGE SCALE GENOMIC DNA]</scope>
    <source>
        <strain evidence="5">DSM 20544</strain>
    </source>
</reference>
<dbReference type="AlphaFoldDB" id="C9KPJ3"/>
<dbReference type="RefSeq" id="WP_005842236.1">
    <property type="nucleotide sequence ID" value="NZ_GG697142.2"/>
</dbReference>
<dbReference type="PROSITE" id="PS51379">
    <property type="entry name" value="4FE4S_FER_2"/>
    <property type="match status" value="2"/>
</dbReference>
<dbReference type="PROSITE" id="PS00198">
    <property type="entry name" value="4FE4S_FER_1"/>
    <property type="match status" value="2"/>
</dbReference>
<dbReference type="SUPFAM" id="SSF54862">
    <property type="entry name" value="4Fe-4S ferredoxins"/>
    <property type="match status" value="1"/>
</dbReference>
<comment type="caution">
    <text evidence="5">The sequence shown here is derived from an EMBL/GenBank/DDBJ whole genome shotgun (WGS) entry which is preliminary data.</text>
</comment>
<feature type="domain" description="4Fe-4S ferredoxin-type" evidence="4">
    <location>
        <begin position="6"/>
        <end position="35"/>
    </location>
</feature>
<dbReference type="GO" id="GO:0051536">
    <property type="term" value="F:iron-sulfur cluster binding"/>
    <property type="evidence" value="ECO:0007669"/>
    <property type="project" value="UniProtKB-KW"/>
</dbReference>
<evidence type="ECO:0000256" key="3">
    <source>
        <dbReference type="ARBA" id="ARBA00023014"/>
    </source>
</evidence>
<evidence type="ECO:0000256" key="1">
    <source>
        <dbReference type="ARBA" id="ARBA00022723"/>
    </source>
</evidence>
<dbReference type="GeneID" id="93482091"/>
<keyword evidence="2" id="KW-0408">Iron</keyword>
<evidence type="ECO:0000259" key="4">
    <source>
        <dbReference type="PROSITE" id="PS51379"/>
    </source>
</evidence>
<dbReference type="STRING" id="500635.MITSMUL_05150"/>
<dbReference type="InterPro" id="IPR052977">
    <property type="entry name" value="Polyferredoxin-like_ET"/>
</dbReference>
<name>C9KPJ3_9FIRM</name>